<name>A0ABU3W2K3_9GAMM</name>
<organism evidence="2 3">
    <name type="scientific">Marinobacter xestospongiae</name>
    <dbReference type="NCBI Taxonomy" id="994319"/>
    <lineage>
        <taxon>Bacteria</taxon>
        <taxon>Pseudomonadati</taxon>
        <taxon>Pseudomonadota</taxon>
        <taxon>Gammaproteobacteria</taxon>
        <taxon>Pseudomonadales</taxon>
        <taxon>Marinobacteraceae</taxon>
        <taxon>Marinobacter</taxon>
    </lineage>
</organism>
<dbReference type="RefSeq" id="WP_316975124.1">
    <property type="nucleotide sequence ID" value="NZ_JAWIIJ010000019.1"/>
</dbReference>
<evidence type="ECO:0000313" key="2">
    <source>
        <dbReference type="EMBL" id="MDV2080764.1"/>
    </source>
</evidence>
<evidence type="ECO:0000256" key="1">
    <source>
        <dbReference type="SAM" id="MobiDB-lite"/>
    </source>
</evidence>
<proteinExistence type="predicted"/>
<comment type="caution">
    <text evidence="2">The sequence shown here is derived from an EMBL/GenBank/DDBJ whole genome shotgun (WGS) entry which is preliminary data.</text>
</comment>
<evidence type="ECO:0008006" key="4">
    <source>
        <dbReference type="Google" id="ProtNLM"/>
    </source>
</evidence>
<dbReference type="EMBL" id="JAWIIJ010000019">
    <property type="protein sequence ID" value="MDV2080764.1"/>
    <property type="molecule type" value="Genomic_DNA"/>
</dbReference>
<protein>
    <recommendedName>
        <fullName evidence="4">Transposase</fullName>
    </recommendedName>
</protein>
<sequence length="62" mass="7114">MATGEPIGQVNSTRKPEVVYPGSEPQQLRRLRLERDLAIAARERLAAERIVLRCLARSRCRR</sequence>
<feature type="region of interest" description="Disordered" evidence="1">
    <location>
        <begin position="1"/>
        <end position="25"/>
    </location>
</feature>
<accession>A0ABU3W2K3</accession>
<reference evidence="2 3" key="1">
    <citation type="submission" date="2023-10" db="EMBL/GenBank/DDBJ databases">
        <title>Characteristics and mechanism of a salt-tolerant marine origin heterotrophic nitrifying- aerobic denitrifying bacteria Marinobacter xestospongiae HN1.</title>
        <authorList>
            <person name="Qi R."/>
        </authorList>
    </citation>
    <scope>NUCLEOTIDE SEQUENCE [LARGE SCALE GENOMIC DNA]</scope>
    <source>
        <strain evidence="2 3">HN1</strain>
    </source>
</reference>
<dbReference type="Proteomes" id="UP001269819">
    <property type="component" value="Unassembled WGS sequence"/>
</dbReference>
<keyword evidence="3" id="KW-1185">Reference proteome</keyword>
<gene>
    <name evidence="2" type="ORF">RYS15_18925</name>
</gene>
<evidence type="ECO:0000313" key="3">
    <source>
        <dbReference type="Proteomes" id="UP001269819"/>
    </source>
</evidence>